<dbReference type="AlphaFoldDB" id="A0A5C4LPZ2"/>
<dbReference type="SUPFAM" id="SSF89550">
    <property type="entry name" value="PHP domain-like"/>
    <property type="match status" value="1"/>
</dbReference>
<protein>
    <submittedName>
        <fullName evidence="2">Uncharacterized protein</fullName>
    </submittedName>
</protein>
<dbReference type="InterPro" id="IPR027417">
    <property type="entry name" value="P-loop_NTPase"/>
</dbReference>
<feature type="region of interest" description="Disordered" evidence="1">
    <location>
        <begin position="106"/>
        <end position="129"/>
    </location>
</feature>
<evidence type="ECO:0000313" key="3">
    <source>
        <dbReference type="Proteomes" id="UP000305546"/>
    </source>
</evidence>
<dbReference type="OrthoDB" id="9791620at2"/>
<comment type="caution">
    <text evidence="2">The sequence shown here is derived from an EMBL/GenBank/DDBJ whole genome shotgun (WGS) entry which is preliminary data.</text>
</comment>
<dbReference type="Proteomes" id="UP000305546">
    <property type="component" value="Unassembled WGS sequence"/>
</dbReference>
<name>A0A5C4LPZ2_9PSEU</name>
<evidence type="ECO:0000256" key="1">
    <source>
        <dbReference type="SAM" id="MobiDB-lite"/>
    </source>
</evidence>
<evidence type="ECO:0000313" key="2">
    <source>
        <dbReference type="EMBL" id="TNC19420.1"/>
    </source>
</evidence>
<dbReference type="InterPro" id="IPR016195">
    <property type="entry name" value="Pol/histidinol_Pase-like"/>
</dbReference>
<dbReference type="Gene3D" id="3.40.50.300">
    <property type="entry name" value="P-loop containing nucleotide triphosphate hydrolases"/>
    <property type="match status" value="2"/>
</dbReference>
<feature type="compositionally biased region" description="Pro residues" evidence="1">
    <location>
        <begin position="115"/>
        <end position="128"/>
    </location>
</feature>
<sequence length="934" mass="102802">MATPREPRFKGPDADWHLDTEAGRQKAADRYMQAAAAAGLDALVLADHNSVGWVDIMVEAGQRNGVVVFPGFEVTTASGSDGAHLVIFGDPARSADDLRPLLHGPCGFSTDHPPFEPGRPDNPAPSPNTLPQILDKLPDEFLAIAPHVFTDNGLASGNTIEGSLRWKALHHDRLGAVDVGDGADLADASSFRARFIRRELKNFPCLKTLPFVSTSDAYSLDELGSHYTWIRMAKPTLEGIRQAFLDYDARIICDWDERYRDGHQTPNNVTHAWVEKITVTGSVTGSRPVTVALDQHLTVLIGGRGAGKSTMVNALRSLYGDAAGLPSQARQEAEQFERAIFADATLSTTHHLPHSGEIQTASWTANTGSRTEHGGEDTPTDFRMRVISQKELFERAANSPDNPHATSRNLLVLVDDALAAANPGTGTRDDFEAQLDEARSTWVGAARKLEAERAAVAQRPQIRQRVAELARQVAAFDDEASQLRRARNDQRLAEAQWFDSAVQEIELAIDALVTRADEVLPAPGALPVTDSVSVAAPADFGDLAGQLNTVRAKLRADVKAATETAARSLTVASEQRTSSEWQAQVVAAADDSEAYLQELSALGLDPAAYEQVRDQLHQQTRALADLDRRSEQVPSLETATNTAWQALEQLHEQRHERRETLLAEIAQRSGILRFTLQPATDTSSWTVKVRELLGLRSDGFLEDVPTLAEWLWARVAEHDDRVQLWREACVTGDFGEIARQVPLRAVWATRLRGLDPLVRTRLAAEIADETVTMEFRRDTSDQAEQWVPLTAGSPGQRSAAMLSFVLHHGTEPLVLDQPEDDLDTEWITQLIVTQLRSSRWTRQLVVVTHNANIPVNADAERVVVLENKGDGVRVRTTRTSDSGTVEHCGALEDKHVRADIQTIMEGGVEAFVRRERRYNNELNTYRAALQSPRT</sequence>
<accession>A0A5C4LPZ2</accession>
<gene>
    <name evidence="2" type="ORF">FG385_32300</name>
</gene>
<dbReference type="NCBIfam" id="NF045780">
    <property type="entry name" value="TrlF_fam_ATP"/>
    <property type="match status" value="1"/>
</dbReference>
<dbReference type="EMBL" id="VDFW01000050">
    <property type="protein sequence ID" value="TNC19420.1"/>
    <property type="molecule type" value="Genomic_DNA"/>
</dbReference>
<dbReference type="Gene3D" id="3.20.20.140">
    <property type="entry name" value="Metal-dependent hydrolases"/>
    <property type="match status" value="1"/>
</dbReference>
<reference evidence="2 3" key="1">
    <citation type="submission" date="2019-06" db="EMBL/GenBank/DDBJ databases">
        <title>Amycolatopsis alkalitolerans sp. nov., isolated from Gastrodia elata Blume.</title>
        <authorList>
            <person name="Narsing Rao M.P."/>
            <person name="Li W.J."/>
        </authorList>
    </citation>
    <scope>NUCLEOTIDE SEQUENCE [LARGE SCALE GENOMIC DNA]</scope>
    <source>
        <strain evidence="2 3">SYSUP0005</strain>
    </source>
</reference>
<keyword evidence="3" id="KW-1185">Reference proteome</keyword>
<dbReference type="InterPro" id="IPR054787">
    <property type="entry name" value="TrlF_ATPase"/>
</dbReference>
<proteinExistence type="predicted"/>
<dbReference type="SUPFAM" id="SSF52540">
    <property type="entry name" value="P-loop containing nucleoside triphosphate hydrolases"/>
    <property type="match status" value="1"/>
</dbReference>
<organism evidence="2 3">
    <name type="scientific">Amycolatopsis alkalitolerans</name>
    <dbReference type="NCBI Taxonomy" id="2547244"/>
    <lineage>
        <taxon>Bacteria</taxon>
        <taxon>Bacillati</taxon>
        <taxon>Actinomycetota</taxon>
        <taxon>Actinomycetes</taxon>
        <taxon>Pseudonocardiales</taxon>
        <taxon>Pseudonocardiaceae</taxon>
        <taxon>Amycolatopsis</taxon>
    </lineage>
</organism>